<evidence type="ECO:0000313" key="1">
    <source>
        <dbReference type="Ensembl" id="ENSPTRP00000061833.1"/>
    </source>
</evidence>
<dbReference type="GeneTree" id="ENSGT00910000147633"/>
<dbReference type="EMBL" id="AACZ04054332">
    <property type="status" value="NOT_ANNOTATED_CDS"/>
    <property type="molecule type" value="Genomic_DNA"/>
</dbReference>
<reference evidence="1" key="3">
    <citation type="submission" date="2025-09" db="UniProtKB">
        <authorList>
            <consortium name="Ensembl"/>
        </authorList>
    </citation>
    <scope>IDENTIFICATION</scope>
</reference>
<sequence>MAPSLKVRSLSLLFSRLLAMQFLEWQKLYPSFDSVLLYSICLYCELSPGLFALYA</sequence>
<reference evidence="1 2" key="1">
    <citation type="journal article" date="2005" name="Nature">
        <title>Initial sequence of the chimpanzee genome and comparison with the human genome.</title>
        <authorList>
            <consortium name="Chimpanzee sequencing and analysis consortium"/>
        </authorList>
    </citation>
    <scope>NUCLEOTIDE SEQUENCE [LARGE SCALE GENOMIC DNA]</scope>
</reference>
<dbReference type="InParanoid" id="A0A2I3RB36"/>
<dbReference type="Bgee" id="ENSPTRG00000047043">
    <property type="expression patterns" value="Expressed in temporal lobe and 16 other cell types or tissues"/>
</dbReference>
<dbReference type="Ensembl" id="ENSPTRT00000080056.1">
    <property type="protein sequence ID" value="ENSPTRP00000061833.1"/>
    <property type="gene ID" value="ENSPTRG00000047043.1"/>
</dbReference>
<keyword evidence="2" id="KW-1185">Reference proteome</keyword>
<accession>A0A2I3RB36</accession>
<organism evidence="1 2">
    <name type="scientific">Pan troglodytes</name>
    <name type="common">Chimpanzee</name>
    <dbReference type="NCBI Taxonomy" id="9598"/>
    <lineage>
        <taxon>Eukaryota</taxon>
        <taxon>Metazoa</taxon>
        <taxon>Chordata</taxon>
        <taxon>Craniata</taxon>
        <taxon>Vertebrata</taxon>
        <taxon>Euteleostomi</taxon>
        <taxon>Mammalia</taxon>
        <taxon>Eutheria</taxon>
        <taxon>Euarchontoglires</taxon>
        <taxon>Primates</taxon>
        <taxon>Haplorrhini</taxon>
        <taxon>Catarrhini</taxon>
        <taxon>Hominidae</taxon>
        <taxon>Pan</taxon>
    </lineage>
</organism>
<dbReference type="AlphaFoldDB" id="A0A2I3RB36"/>
<dbReference type="Proteomes" id="UP000002277">
    <property type="component" value="Chromosome 6"/>
</dbReference>
<name>A0A2I3RB36_PANTR</name>
<evidence type="ECO:0000313" key="2">
    <source>
        <dbReference type="Proteomes" id="UP000002277"/>
    </source>
</evidence>
<proteinExistence type="predicted"/>
<protein>
    <submittedName>
        <fullName evidence="1">Uncharacterized protein</fullName>
    </submittedName>
</protein>
<reference evidence="1" key="2">
    <citation type="submission" date="2025-08" db="UniProtKB">
        <authorList>
            <consortium name="Ensembl"/>
        </authorList>
    </citation>
    <scope>IDENTIFICATION</scope>
</reference>